<accession>A0A5N7CRM5</accession>
<sequence>MTRGNTRQSKVFYKGPIEGFAFMVEDVTAMQNWRRDHSIPLAQVLDGWKIFTSRIHNEASRATLELEFGTSNDNDENINIERKGIRNESQGPWEIH</sequence>
<organism evidence="2 3">
    <name type="scientific">Aspergillus pseudonomiae</name>
    <dbReference type="NCBI Taxonomy" id="1506151"/>
    <lineage>
        <taxon>Eukaryota</taxon>
        <taxon>Fungi</taxon>
        <taxon>Dikarya</taxon>
        <taxon>Ascomycota</taxon>
        <taxon>Pezizomycotina</taxon>
        <taxon>Eurotiomycetes</taxon>
        <taxon>Eurotiomycetidae</taxon>
        <taxon>Eurotiales</taxon>
        <taxon>Aspergillaceae</taxon>
        <taxon>Aspergillus</taxon>
        <taxon>Aspergillus subgen. Circumdati</taxon>
    </lineage>
</organism>
<dbReference type="Proteomes" id="UP000325579">
    <property type="component" value="Unassembled WGS sequence"/>
</dbReference>
<evidence type="ECO:0000313" key="3">
    <source>
        <dbReference type="Proteomes" id="UP000325579"/>
    </source>
</evidence>
<protein>
    <recommendedName>
        <fullName evidence="1">Ribosome maturation protein SDO1/SBDS N-terminal domain-containing protein</fullName>
    </recommendedName>
</protein>
<evidence type="ECO:0000313" key="2">
    <source>
        <dbReference type="EMBL" id="KAE8396851.1"/>
    </source>
</evidence>
<dbReference type="Gene3D" id="3.30.1250.10">
    <property type="entry name" value="Ribosome maturation protein SBDS, N-terminal domain"/>
    <property type="match status" value="1"/>
</dbReference>
<dbReference type="RefSeq" id="XP_031934170.1">
    <property type="nucleotide sequence ID" value="XM_032089357.1"/>
</dbReference>
<dbReference type="OrthoDB" id="2567806at2759"/>
<proteinExistence type="predicted"/>
<evidence type="ECO:0000259" key="1">
    <source>
        <dbReference type="Pfam" id="PF01172"/>
    </source>
</evidence>
<dbReference type="AlphaFoldDB" id="A0A5N7CRM5"/>
<reference evidence="2 3" key="1">
    <citation type="submission" date="2019-04" db="EMBL/GenBank/DDBJ databases">
        <authorList>
            <consortium name="DOE Joint Genome Institute"/>
            <person name="Mondo S."/>
            <person name="Kjaerbolling I."/>
            <person name="Vesth T."/>
            <person name="Frisvad J.C."/>
            <person name="Nybo J.L."/>
            <person name="Theobald S."/>
            <person name="Kildgaard S."/>
            <person name="Isbrandt T."/>
            <person name="Kuo A."/>
            <person name="Sato A."/>
            <person name="Lyhne E.K."/>
            <person name="Kogle M.E."/>
            <person name="Wiebenga A."/>
            <person name="Kun R.S."/>
            <person name="Lubbers R.J."/>
            <person name="Makela M.R."/>
            <person name="Barry K."/>
            <person name="Chovatia M."/>
            <person name="Clum A."/>
            <person name="Daum C."/>
            <person name="Haridas S."/>
            <person name="He G."/>
            <person name="LaButti K."/>
            <person name="Lipzen A."/>
            <person name="Riley R."/>
            <person name="Salamov A."/>
            <person name="Simmons B.A."/>
            <person name="Magnuson J.K."/>
            <person name="Henrissat B."/>
            <person name="Mortensen U.H."/>
            <person name="Larsen T.O."/>
            <person name="Devries R.P."/>
            <person name="Grigoriev I.V."/>
            <person name="Machida M."/>
            <person name="Baker S.E."/>
            <person name="Andersen M.R."/>
            <person name="Cantor M.N."/>
            <person name="Hua S.X."/>
        </authorList>
    </citation>
    <scope>NUCLEOTIDE SEQUENCE [LARGE SCALE GENOMIC DNA]</scope>
    <source>
        <strain evidence="2 3">CBS 119388</strain>
    </source>
</reference>
<dbReference type="SUPFAM" id="SSF89895">
    <property type="entry name" value="FYSH domain"/>
    <property type="match status" value="1"/>
</dbReference>
<dbReference type="GeneID" id="43674048"/>
<dbReference type="InterPro" id="IPR019783">
    <property type="entry name" value="SDO1/SBDS_N"/>
</dbReference>
<feature type="domain" description="Ribosome maturation protein SDO1/SBDS N-terminal" evidence="1">
    <location>
        <begin position="8"/>
        <end position="78"/>
    </location>
</feature>
<dbReference type="Pfam" id="PF01172">
    <property type="entry name" value="SBDS_N"/>
    <property type="match status" value="1"/>
</dbReference>
<dbReference type="EMBL" id="ML736967">
    <property type="protein sequence ID" value="KAE8396851.1"/>
    <property type="molecule type" value="Genomic_DNA"/>
</dbReference>
<name>A0A5N7CRM5_9EURO</name>
<gene>
    <name evidence="2" type="ORF">BDV37DRAFT_293190</name>
</gene>
<keyword evidence="3" id="KW-1185">Reference proteome</keyword>
<dbReference type="InterPro" id="IPR036786">
    <property type="entry name" value="Ribosome_mat_SBDS_N_sf"/>
</dbReference>